<dbReference type="PANTHER" id="PTHR11608">
    <property type="entry name" value="BIFUNCTIONAL PROTEIN PYRR"/>
    <property type="match status" value="1"/>
</dbReference>
<dbReference type="STRING" id="545697.HMPREF0216_01575"/>
<reference evidence="2 3" key="1">
    <citation type="submission" date="2012-05" db="EMBL/GenBank/DDBJ databases">
        <authorList>
            <person name="Weinstock G."/>
            <person name="Sodergren E."/>
            <person name="Lobos E.A."/>
            <person name="Fulton L."/>
            <person name="Fulton R."/>
            <person name="Courtney L."/>
            <person name="Fronick C."/>
            <person name="O'Laughlin M."/>
            <person name="Godfrey J."/>
            <person name="Wilson R.M."/>
            <person name="Miner T."/>
            <person name="Farmer C."/>
            <person name="Delehaunty K."/>
            <person name="Cordes M."/>
            <person name="Minx P."/>
            <person name="Tomlinson C."/>
            <person name="Chen J."/>
            <person name="Wollam A."/>
            <person name="Pepin K.H."/>
            <person name="Bhonagiri V."/>
            <person name="Zhang X."/>
            <person name="Suruliraj S."/>
            <person name="Warren W."/>
            <person name="Mitreva M."/>
            <person name="Mardis E.R."/>
            <person name="Wilson R.K."/>
        </authorList>
    </citation>
    <scope>NUCLEOTIDE SEQUENCE [LARGE SCALE GENOMIC DNA]</scope>
    <source>
        <strain evidence="2 3">DSM 1785</strain>
    </source>
</reference>
<dbReference type="eggNOG" id="COG2065">
    <property type="taxonomic scope" value="Bacteria"/>
</dbReference>
<dbReference type="PATRIC" id="fig|545697.3.peg.1551"/>
<evidence type="ECO:0000313" key="2">
    <source>
        <dbReference type="EMBL" id="EKY26972.1"/>
    </source>
</evidence>
<name>L1QHA0_9CLOT</name>
<dbReference type="Proteomes" id="UP000010420">
    <property type="component" value="Unassembled WGS sequence"/>
</dbReference>
<protein>
    <recommendedName>
        <fullName evidence="4">Uracil phosphoribosyltransferase</fullName>
    </recommendedName>
</protein>
<dbReference type="InterPro" id="IPR050137">
    <property type="entry name" value="PyrR_bifunctional"/>
</dbReference>
<dbReference type="AlphaFoldDB" id="L1QHA0"/>
<evidence type="ECO:0000256" key="1">
    <source>
        <dbReference type="ARBA" id="ARBA00022679"/>
    </source>
</evidence>
<dbReference type="PANTHER" id="PTHR11608:SF0">
    <property type="entry name" value="BIFUNCTIONAL PROTEIN PYRR"/>
    <property type="match status" value="1"/>
</dbReference>
<keyword evidence="3" id="KW-1185">Reference proteome</keyword>
<sequence>MLIDRGHKELPIRADYVGKNIPTSKTEIVAVEINEIDGNDSVKIYES</sequence>
<dbReference type="EMBL" id="AMEZ01000048">
    <property type="protein sequence ID" value="EKY26972.1"/>
    <property type="molecule type" value="Genomic_DNA"/>
</dbReference>
<keyword evidence="1" id="KW-0808">Transferase</keyword>
<dbReference type="SUPFAM" id="SSF53271">
    <property type="entry name" value="PRTase-like"/>
    <property type="match status" value="1"/>
</dbReference>
<dbReference type="Gene3D" id="3.40.50.2020">
    <property type="match status" value="1"/>
</dbReference>
<proteinExistence type="predicted"/>
<gene>
    <name evidence="2" type="ORF">HMPREF0216_01575</name>
</gene>
<evidence type="ECO:0008006" key="4">
    <source>
        <dbReference type="Google" id="ProtNLM"/>
    </source>
</evidence>
<evidence type="ECO:0000313" key="3">
    <source>
        <dbReference type="Proteomes" id="UP000010420"/>
    </source>
</evidence>
<dbReference type="GO" id="GO:0016740">
    <property type="term" value="F:transferase activity"/>
    <property type="evidence" value="ECO:0007669"/>
    <property type="project" value="UniProtKB-KW"/>
</dbReference>
<dbReference type="HOGENOM" id="CLU_211659_0_0_9"/>
<dbReference type="InterPro" id="IPR029057">
    <property type="entry name" value="PRTase-like"/>
</dbReference>
<organism evidence="2 3">
    <name type="scientific">Clostridium celatum DSM 1785</name>
    <dbReference type="NCBI Taxonomy" id="545697"/>
    <lineage>
        <taxon>Bacteria</taxon>
        <taxon>Bacillati</taxon>
        <taxon>Bacillota</taxon>
        <taxon>Clostridia</taxon>
        <taxon>Eubacteriales</taxon>
        <taxon>Clostridiaceae</taxon>
        <taxon>Clostridium</taxon>
    </lineage>
</organism>
<accession>L1QHA0</accession>
<comment type="caution">
    <text evidence="2">The sequence shown here is derived from an EMBL/GenBank/DDBJ whole genome shotgun (WGS) entry which is preliminary data.</text>
</comment>